<dbReference type="GO" id="GO:0008967">
    <property type="term" value="F:phosphoglycolate phosphatase activity"/>
    <property type="evidence" value="ECO:0007669"/>
    <property type="project" value="UniProtKB-EC"/>
</dbReference>
<dbReference type="NCBIfam" id="TIGR01509">
    <property type="entry name" value="HAD-SF-IA-v3"/>
    <property type="match status" value="1"/>
</dbReference>
<dbReference type="Gene3D" id="3.30.230.40">
    <property type="entry name" value="Imidazole glycerol phosphate dehydratase, domain 1"/>
    <property type="match status" value="3"/>
</dbReference>
<dbReference type="PANTHER" id="PTHR43434:SF1">
    <property type="entry name" value="PHOSPHOGLYCOLATE PHOSPHATASE"/>
    <property type="match status" value="1"/>
</dbReference>
<evidence type="ECO:0000313" key="5">
    <source>
        <dbReference type="EMBL" id="VFK03155.1"/>
    </source>
</evidence>
<dbReference type="InterPro" id="IPR041492">
    <property type="entry name" value="HAD_2"/>
</dbReference>
<dbReference type="Gene3D" id="3.40.50.1000">
    <property type="entry name" value="HAD superfamily/HAD-like"/>
    <property type="match status" value="1"/>
</dbReference>
<accession>A0A450VEW2</accession>
<evidence type="ECO:0000256" key="3">
    <source>
        <dbReference type="ARBA" id="ARBA00006171"/>
    </source>
</evidence>
<dbReference type="GO" id="GO:0005829">
    <property type="term" value="C:cytosol"/>
    <property type="evidence" value="ECO:0007669"/>
    <property type="project" value="TreeGrafter"/>
</dbReference>
<evidence type="ECO:0000256" key="1">
    <source>
        <dbReference type="ARBA" id="ARBA00000830"/>
    </source>
</evidence>
<dbReference type="InterPro" id="IPR050155">
    <property type="entry name" value="HAD-like_hydrolase_sf"/>
</dbReference>
<reference evidence="6" key="1">
    <citation type="submission" date="2019-02" db="EMBL/GenBank/DDBJ databases">
        <authorList>
            <person name="Gruber-Vodicka R. H."/>
            <person name="Seah K. B. B."/>
        </authorList>
    </citation>
    <scope>NUCLEOTIDE SEQUENCE</scope>
    <source>
        <strain evidence="7">BECK_SA2B12</strain>
        <strain evidence="6">BECK_SA2B15</strain>
        <strain evidence="5">BECK_SA2B20</strain>
    </source>
</reference>
<organism evidence="6">
    <name type="scientific">Candidatus Kentrum eta</name>
    <dbReference type="NCBI Taxonomy" id="2126337"/>
    <lineage>
        <taxon>Bacteria</taxon>
        <taxon>Pseudomonadati</taxon>
        <taxon>Pseudomonadota</taxon>
        <taxon>Gammaproteobacteria</taxon>
        <taxon>Candidatus Kentrum</taxon>
    </lineage>
</organism>
<proteinExistence type="inferred from homology"/>
<comment type="pathway">
    <text evidence="2">Organic acid metabolism; glycolate biosynthesis; glycolate from 2-phosphoglycolate: step 1/1.</text>
</comment>
<name>A0A450VEW2_9GAMM</name>
<dbReference type="InterPro" id="IPR020568">
    <property type="entry name" value="Ribosomal_Su5_D2-typ_SF"/>
</dbReference>
<dbReference type="InterPro" id="IPR006439">
    <property type="entry name" value="HAD-SF_hydro_IA"/>
</dbReference>
<evidence type="ECO:0000313" key="6">
    <source>
        <dbReference type="EMBL" id="VFK03359.1"/>
    </source>
</evidence>
<dbReference type="SUPFAM" id="SSF56784">
    <property type="entry name" value="HAD-like"/>
    <property type="match status" value="1"/>
</dbReference>
<evidence type="ECO:0000313" key="7">
    <source>
        <dbReference type="EMBL" id="VFK06221.1"/>
    </source>
</evidence>
<gene>
    <name evidence="6" type="ORF">BECKH772A_GA0070896_103201</name>
    <name evidence="5" type="ORF">BECKH772B_GA0070898_103312</name>
    <name evidence="7" type="ORF">BECKH772C_GA0070978_103351</name>
</gene>
<dbReference type="AlphaFoldDB" id="A0A450VEW2"/>
<dbReference type="GO" id="GO:0006281">
    <property type="term" value="P:DNA repair"/>
    <property type="evidence" value="ECO:0007669"/>
    <property type="project" value="TreeGrafter"/>
</dbReference>
<dbReference type="PANTHER" id="PTHR43434">
    <property type="entry name" value="PHOSPHOGLYCOLATE PHOSPHATASE"/>
    <property type="match status" value="1"/>
</dbReference>
<evidence type="ECO:0000256" key="4">
    <source>
        <dbReference type="ARBA" id="ARBA00013078"/>
    </source>
</evidence>
<dbReference type="InterPro" id="IPR023214">
    <property type="entry name" value="HAD_sf"/>
</dbReference>
<dbReference type="InterPro" id="IPR036412">
    <property type="entry name" value="HAD-like_sf"/>
</dbReference>
<dbReference type="SUPFAM" id="SSF54211">
    <property type="entry name" value="Ribosomal protein S5 domain 2-like"/>
    <property type="match status" value="1"/>
</dbReference>
<comment type="similarity">
    <text evidence="3">Belongs to the HAD-like hydrolase superfamily. CbbY/CbbZ/Gph/YieH family.</text>
</comment>
<dbReference type="InterPro" id="IPR038494">
    <property type="entry name" value="IGPD_sf"/>
</dbReference>
<sequence length="619" mass="68249">MDGVLLDTIGLDFVVCNELLHKHFGAEVYITRPFIRSIFAHHPPEFWRIILQFVESSFGISNSAQKFDEILHAYNMARISAIFEVCPGVREILDDGQRKGLLSIVVSNNPTEDIREILQRAGILEYFYDIVGNDIQELRKKPAPDTYLLAAKQNGLRPAECVVIEDSLLGAEAGSNAGCYIIGVATGGTDFSELESSGWTNIVYSRFDCARLDLQLGDVTKKRILSPNDFVSHMIEHIAWRTGSRIRLEWYNNDWLSLGSFLGEKLKLLPNTAGSGAALGMIDDGSAEVLIEAYHNGDIEIEATGVVDLPWFLNCRCEQLQTGEPLIQILQGVSRGYGARMLVRVCNFEDPHHTWEGIFRAVGIAISKMLDDDTRATQFPTMETEKGADDDGIVVLERSTYTARIRRKTAESEIELVVDFDSSPSSKYEIFVAPSISVAGLRIVLATLAREAGCSIHGCFKAKALSSSHVVVEDTALVLGRALKEILVMRMKQSGAECAGSSIDTPVAFGKQVIRVGLSVEGRKFWRFVPFDSSSIDLRRGLIIGHTVFGDLFSEDLDDFIDGLTSGLCCSVVVHVKELLAPEEAWNMIFSHLGKALSEAFRINPHRKGVSPGVKATLS</sequence>
<protein>
    <recommendedName>
        <fullName evidence="4">phosphoglycolate phosphatase</fullName>
        <ecNumber evidence="4">3.1.3.18</ecNumber>
    </recommendedName>
</protein>
<dbReference type="EC" id="3.1.3.18" evidence="4"/>
<dbReference type="Gene3D" id="1.10.150.240">
    <property type="entry name" value="Putative phosphatase, domain 2"/>
    <property type="match status" value="1"/>
</dbReference>
<comment type="catalytic activity">
    <reaction evidence="1">
        <text>2-phosphoglycolate + H2O = glycolate + phosphate</text>
        <dbReference type="Rhea" id="RHEA:14369"/>
        <dbReference type="ChEBI" id="CHEBI:15377"/>
        <dbReference type="ChEBI" id="CHEBI:29805"/>
        <dbReference type="ChEBI" id="CHEBI:43474"/>
        <dbReference type="ChEBI" id="CHEBI:58033"/>
        <dbReference type="EC" id="3.1.3.18"/>
    </reaction>
</comment>
<dbReference type="Pfam" id="PF13419">
    <property type="entry name" value="HAD_2"/>
    <property type="match status" value="1"/>
</dbReference>
<dbReference type="EMBL" id="CAADFJ010000335">
    <property type="protein sequence ID" value="VFK06221.1"/>
    <property type="molecule type" value="Genomic_DNA"/>
</dbReference>
<dbReference type="EMBL" id="CAADFI010000331">
    <property type="protein sequence ID" value="VFK03155.1"/>
    <property type="molecule type" value="Genomic_DNA"/>
</dbReference>
<dbReference type="InterPro" id="IPR023198">
    <property type="entry name" value="PGP-like_dom2"/>
</dbReference>
<evidence type="ECO:0000256" key="2">
    <source>
        <dbReference type="ARBA" id="ARBA00004818"/>
    </source>
</evidence>
<dbReference type="EMBL" id="CAADFG010000320">
    <property type="protein sequence ID" value="VFK03359.1"/>
    <property type="molecule type" value="Genomic_DNA"/>
</dbReference>